<evidence type="ECO:0000313" key="4">
    <source>
        <dbReference type="WBParaSite" id="PSU_v2.g19388.t1"/>
    </source>
</evidence>
<feature type="signal peptide" evidence="2">
    <location>
        <begin position="1"/>
        <end position="27"/>
    </location>
</feature>
<evidence type="ECO:0000313" key="3">
    <source>
        <dbReference type="Proteomes" id="UP000887577"/>
    </source>
</evidence>
<dbReference type="WBParaSite" id="PSU_v2.g19388.t1">
    <property type="protein sequence ID" value="PSU_v2.g19388.t1"/>
    <property type="gene ID" value="PSU_v2.g19388"/>
</dbReference>
<protein>
    <submittedName>
        <fullName evidence="4">Uncharacterized protein</fullName>
    </submittedName>
</protein>
<keyword evidence="3" id="KW-1185">Reference proteome</keyword>
<feature type="chain" id="PRO_5037240929" evidence="2">
    <location>
        <begin position="28"/>
        <end position="204"/>
    </location>
</feature>
<keyword evidence="1" id="KW-0175">Coiled coil</keyword>
<accession>A0A914YJ98</accession>
<sequence length="204" mass="23391">MILYGIYRLFNLILYLLGLKDVQVCKSVNKLEEQKVLQKNGKITNDLFDNNHEVGQLQNICPGKENISSVKELEQLVVKQSLAEIDSSKVKELEAEVEKLTKKNNELDEIVKRLGEKDRNAENQAEQVLKDYEKVSDESSGTVAEIIANFFKSLNVNKLKEDITRYEISIDILINQLYAIEAAYNEREAEVKEEINALEQVQRS</sequence>
<evidence type="ECO:0000256" key="2">
    <source>
        <dbReference type="SAM" id="SignalP"/>
    </source>
</evidence>
<evidence type="ECO:0000256" key="1">
    <source>
        <dbReference type="SAM" id="Coils"/>
    </source>
</evidence>
<keyword evidence="2" id="KW-0732">Signal</keyword>
<organism evidence="3 4">
    <name type="scientific">Panagrolaimus superbus</name>
    <dbReference type="NCBI Taxonomy" id="310955"/>
    <lineage>
        <taxon>Eukaryota</taxon>
        <taxon>Metazoa</taxon>
        <taxon>Ecdysozoa</taxon>
        <taxon>Nematoda</taxon>
        <taxon>Chromadorea</taxon>
        <taxon>Rhabditida</taxon>
        <taxon>Tylenchina</taxon>
        <taxon>Panagrolaimomorpha</taxon>
        <taxon>Panagrolaimoidea</taxon>
        <taxon>Panagrolaimidae</taxon>
        <taxon>Panagrolaimus</taxon>
    </lineage>
</organism>
<dbReference type="AlphaFoldDB" id="A0A914YJ98"/>
<feature type="coiled-coil region" evidence="1">
    <location>
        <begin position="83"/>
        <end position="204"/>
    </location>
</feature>
<reference evidence="4" key="1">
    <citation type="submission" date="2022-11" db="UniProtKB">
        <authorList>
            <consortium name="WormBaseParasite"/>
        </authorList>
    </citation>
    <scope>IDENTIFICATION</scope>
</reference>
<proteinExistence type="predicted"/>
<dbReference type="Proteomes" id="UP000887577">
    <property type="component" value="Unplaced"/>
</dbReference>
<name>A0A914YJ98_9BILA</name>